<dbReference type="Proteomes" id="UP001209854">
    <property type="component" value="Unassembled WGS sequence"/>
</dbReference>
<evidence type="ECO:0000313" key="2">
    <source>
        <dbReference type="Proteomes" id="UP001209854"/>
    </source>
</evidence>
<accession>A0ABT3MQH1</accession>
<organism evidence="1 2">
    <name type="scientific">Endozoicomonas gorgoniicola</name>
    <dbReference type="NCBI Taxonomy" id="1234144"/>
    <lineage>
        <taxon>Bacteria</taxon>
        <taxon>Pseudomonadati</taxon>
        <taxon>Pseudomonadota</taxon>
        <taxon>Gammaproteobacteria</taxon>
        <taxon>Oceanospirillales</taxon>
        <taxon>Endozoicomonadaceae</taxon>
        <taxon>Endozoicomonas</taxon>
    </lineage>
</organism>
<sequence>MSLFAPETNPVAYSGVARRKETLNLLADHKIRRWCEWNEPKTLDSMVGIARWKKQ</sequence>
<proteinExistence type="predicted"/>
<dbReference type="RefSeq" id="WP_262566653.1">
    <property type="nucleotide sequence ID" value="NZ_JAPFCC010000001.1"/>
</dbReference>
<reference evidence="1 2" key="1">
    <citation type="submission" date="2022-10" db="EMBL/GenBank/DDBJ databases">
        <title>High-quality genome sequences of two octocoral-associated bacteria, Endozoicomonas euniceicola EF212 and Endozoicomonas gorgoniicola PS125.</title>
        <authorList>
            <person name="Chiou Y.-J."/>
            <person name="Chen Y.-H."/>
        </authorList>
    </citation>
    <scope>NUCLEOTIDE SEQUENCE [LARGE SCALE GENOMIC DNA]</scope>
    <source>
        <strain evidence="1 2">PS125</strain>
    </source>
</reference>
<gene>
    <name evidence="1" type="ORF">NX722_02945</name>
</gene>
<dbReference type="EMBL" id="JAPFCC010000001">
    <property type="protein sequence ID" value="MCW7551617.1"/>
    <property type="molecule type" value="Genomic_DNA"/>
</dbReference>
<protein>
    <submittedName>
        <fullName evidence="1">Uncharacterized protein</fullName>
    </submittedName>
</protein>
<name>A0ABT3MQH1_9GAMM</name>
<evidence type="ECO:0000313" key="1">
    <source>
        <dbReference type="EMBL" id="MCW7551617.1"/>
    </source>
</evidence>
<keyword evidence="2" id="KW-1185">Reference proteome</keyword>
<comment type="caution">
    <text evidence="1">The sequence shown here is derived from an EMBL/GenBank/DDBJ whole genome shotgun (WGS) entry which is preliminary data.</text>
</comment>